<protein>
    <submittedName>
        <fullName evidence="1">Uncharacterized protein</fullName>
    </submittedName>
</protein>
<organism evidence="1 2">
    <name type="scientific">Citrus sinensis</name>
    <name type="common">Sweet orange</name>
    <name type="synonym">Citrus aurantium var. sinensis</name>
    <dbReference type="NCBI Taxonomy" id="2711"/>
    <lineage>
        <taxon>Eukaryota</taxon>
        <taxon>Viridiplantae</taxon>
        <taxon>Streptophyta</taxon>
        <taxon>Embryophyta</taxon>
        <taxon>Tracheophyta</taxon>
        <taxon>Spermatophyta</taxon>
        <taxon>Magnoliopsida</taxon>
        <taxon>eudicotyledons</taxon>
        <taxon>Gunneridae</taxon>
        <taxon>Pentapetalae</taxon>
        <taxon>rosids</taxon>
        <taxon>malvids</taxon>
        <taxon>Sapindales</taxon>
        <taxon>Rutaceae</taxon>
        <taxon>Aurantioideae</taxon>
        <taxon>Citrus</taxon>
    </lineage>
</organism>
<keyword evidence="2" id="KW-1185">Reference proteome</keyword>
<dbReference type="EMBL" id="KK785034">
    <property type="protein sequence ID" value="KDO52454.1"/>
    <property type="molecule type" value="Genomic_DNA"/>
</dbReference>
<reference evidence="1 2" key="1">
    <citation type="submission" date="2014-04" db="EMBL/GenBank/DDBJ databases">
        <authorList>
            <consortium name="International Citrus Genome Consortium"/>
            <person name="Gmitter F."/>
            <person name="Chen C."/>
            <person name="Farmerie W."/>
            <person name="Harkins T."/>
            <person name="Desany B."/>
            <person name="Mohiuddin M."/>
            <person name="Kodira C."/>
            <person name="Borodovsky M."/>
            <person name="Lomsadze A."/>
            <person name="Burns P."/>
            <person name="Jenkins J."/>
            <person name="Prochnik S."/>
            <person name="Shu S."/>
            <person name="Chapman J."/>
            <person name="Pitluck S."/>
            <person name="Schmutz J."/>
            <person name="Rokhsar D."/>
        </authorList>
    </citation>
    <scope>NUCLEOTIDE SEQUENCE</scope>
</reference>
<name>A0A067EB74_CITSI</name>
<evidence type="ECO:0000313" key="1">
    <source>
        <dbReference type="EMBL" id="KDO52454.1"/>
    </source>
</evidence>
<dbReference type="Proteomes" id="UP000027120">
    <property type="component" value="Unassembled WGS sequence"/>
</dbReference>
<gene>
    <name evidence="1" type="ORF">CISIN_1g0409362mg</name>
</gene>
<proteinExistence type="predicted"/>
<evidence type="ECO:0000313" key="2">
    <source>
        <dbReference type="Proteomes" id="UP000027120"/>
    </source>
</evidence>
<dbReference type="AlphaFoldDB" id="A0A067EB74"/>
<accession>A0A067EB74</accession>
<sequence length="30" mass="3238">EAISKQQMLGLTLLLLSKEGNMAPTLPNLL</sequence>
<feature type="non-terminal residue" evidence="1">
    <location>
        <position position="1"/>
    </location>
</feature>